<dbReference type="Proteomes" id="UP000326950">
    <property type="component" value="Unassembled WGS sequence"/>
</dbReference>
<protein>
    <submittedName>
        <fullName evidence="1">Uncharacterized protein</fullName>
    </submittedName>
</protein>
<name>A0A5N6U9W6_ASPTM</name>
<dbReference type="OrthoDB" id="4359517at2759"/>
<evidence type="ECO:0000313" key="1">
    <source>
        <dbReference type="EMBL" id="KAE8155413.1"/>
    </source>
</evidence>
<sequence>MLPALRTPTDRLQELRAPLRLDAWDSPNCQGNPAFTVFSDAVLSRNISNIQVSRSFKLNRTLEGQEQLDISITNDLITWRPNQDQLSPNSSSCTTFWQTYYASNGSKECHNTPPFTCHRLWNNPGLPYD</sequence>
<reference evidence="1 2" key="1">
    <citation type="submission" date="2019-04" db="EMBL/GenBank/DDBJ databases">
        <title>Friends and foes A comparative genomics study of 23 Aspergillus species from section Flavi.</title>
        <authorList>
            <consortium name="DOE Joint Genome Institute"/>
            <person name="Kjaerbolling I."/>
            <person name="Vesth T."/>
            <person name="Frisvad J.C."/>
            <person name="Nybo J.L."/>
            <person name="Theobald S."/>
            <person name="Kildgaard S."/>
            <person name="Isbrandt T."/>
            <person name="Kuo A."/>
            <person name="Sato A."/>
            <person name="Lyhne E.K."/>
            <person name="Kogle M.E."/>
            <person name="Wiebenga A."/>
            <person name="Kun R.S."/>
            <person name="Lubbers R.J."/>
            <person name="Makela M.R."/>
            <person name="Barry K."/>
            <person name="Chovatia M."/>
            <person name="Clum A."/>
            <person name="Daum C."/>
            <person name="Haridas S."/>
            <person name="He G."/>
            <person name="LaButti K."/>
            <person name="Lipzen A."/>
            <person name="Mondo S."/>
            <person name="Riley R."/>
            <person name="Salamov A."/>
            <person name="Simmons B.A."/>
            <person name="Magnuson J.K."/>
            <person name="Henrissat B."/>
            <person name="Mortensen U.H."/>
            <person name="Larsen T.O."/>
            <person name="Devries R.P."/>
            <person name="Grigoriev I.V."/>
            <person name="Machida M."/>
            <person name="Baker S.E."/>
            <person name="Andersen M.R."/>
        </authorList>
    </citation>
    <scope>NUCLEOTIDE SEQUENCE [LARGE SCALE GENOMIC DNA]</scope>
    <source>
        <strain evidence="1 2">CBS 117626</strain>
    </source>
</reference>
<dbReference type="AlphaFoldDB" id="A0A5N6U9W6"/>
<proteinExistence type="predicted"/>
<organism evidence="1 2">
    <name type="scientific">Aspergillus tamarii</name>
    <dbReference type="NCBI Taxonomy" id="41984"/>
    <lineage>
        <taxon>Eukaryota</taxon>
        <taxon>Fungi</taxon>
        <taxon>Dikarya</taxon>
        <taxon>Ascomycota</taxon>
        <taxon>Pezizomycotina</taxon>
        <taxon>Eurotiomycetes</taxon>
        <taxon>Eurotiomycetidae</taxon>
        <taxon>Eurotiales</taxon>
        <taxon>Aspergillaceae</taxon>
        <taxon>Aspergillus</taxon>
        <taxon>Aspergillus subgen. Circumdati</taxon>
    </lineage>
</organism>
<evidence type="ECO:0000313" key="2">
    <source>
        <dbReference type="Proteomes" id="UP000326950"/>
    </source>
</evidence>
<keyword evidence="2" id="KW-1185">Reference proteome</keyword>
<gene>
    <name evidence="1" type="ORF">BDV40DRAFT_294341</name>
</gene>
<accession>A0A5N6U9W6</accession>
<dbReference type="EMBL" id="ML738891">
    <property type="protein sequence ID" value="KAE8155413.1"/>
    <property type="molecule type" value="Genomic_DNA"/>
</dbReference>